<feature type="transmembrane region" description="Helical" evidence="1">
    <location>
        <begin position="42"/>
        <end position="62"/>
    </location>
</feature>
<evidence type="ECO:0000313" key="3">
    <source>
        <dbReference type="Proteomes" id="UP000261174"/>
    </source>
</evidence>
<keyword evidence="1" id="KW-0812">Transmembrane</keyword>
<proteinExistence type="predicted"/>
<keyword evidence="1" id="KW-1133">Transmembrane helix</keyword>
<gene>
    <name evidence="2" type="ORF">DXN04_21445</name>
</gene>
<dbReference type="EMBL" id="QTJV01000008">
    <property type="protein sequence ID" value="RFM33001.1"/>
    <property type="molecule type" value="Genomic_DNA"/>
</dbReference>
<evidence type="ECO:0000313" key="2">
    <source>
        <dbReference type="EMBL" id="RFM33001.1"/>
    </source>
</evidence>
<dbReference type="AlphaFoldDB" id="A0A3E1NYJ1"/>
<dbReference type="OrthoDB" id="662998at2"/>
<feature type="transmembrane region" description="Helical" evidence="1">
    <location>
        <begin position="200"/>
        <end position="223"/>
    </location>
</feature>
<organism evidence="2 3">
    <name type="scientific">Chitinophaga silvisoli</name>
    <dbReference type="NCBI Taxonomy" id="2291814"/>
    <lineage>
        <taxon>Bacteria</taxon>
        <taxon>Pseudomonadati</taxon>
        <taxon>Bacteroidota</taxon>
        <taxon>Chitinophagia</taxon>
        <taxon>Chitinophagales</taxon>
        <taxon>Chitinophagaceae</taxon>
        <taxon>Chitinophaga</taxon>
    </lineage>
</organism>
<name>A0A3E1NYJ1_9BACT</name>
<keyword evidence="1" id="KW-0472">Membrane</keyword>
<comment type="caution">
    <text evidence="2">The sequence shown here is derived from an EMBL/GenBank/DDBJ whole genome shotgun (WGS) entry which is preliminary data.</text>
</comment>
<protein>
    <recommendedName>
        <fullName evidence="4">DUF3592 domain-containing protein</fullName>
    </recommendedName>
</protein>
<feature type="transmembrane region" description="Helical" evidence="1">
    <location>
        <begin position="169"/>
        <end position="188"/>
    </location>
</feature>
<sequence>MRKPGLTISFWALYTLAFTVGLPMIIYYSSGDIPETPGEPTNFTYLSIGLAIVGWLLVLAFYGRFYIKTVFTNKAEILKRADEGSTVIATITSKVQEGMMRHIAVLQLKLAFTNFSGTPVEVNYQLMDSKPEENRYEKGKMLELSVNMKKKGGQIVPKGVKVEHNVPMVYLYTFIFLVLIGVAVYFPLSEDWRYFVLPHPWTLIPLINLGTALFIGFLLKMIVNASGDKNSVRMVVYGLKVTADILSYQQTGMYINEQPQVAFNVEFTDKQGKRHSIVVKKIVSLLEVHKLETGPVEIMYLPEDPGTIVFYEDLSL</sequence>
<evidence type="ECO:0000256" key="1">
    <source>
        <dbReference type="SAM" id="Phobius"/>
    </source>
</evidence>
<evidence type="ECO:0008006" key="4">
    <source>
        <dbReference type="Google" id="ProtNLM"/>
    </source>
</evidence>
<dbReference type="RefSeq" id="WP_116855437.1">
    <property type="nucleotide sequence ID" value="NZ_QTJV01000008.1"/>
</dbReference>
<keyword evidence="3" id="KW-1185">Reference proteome</keyword>
<accession>A0A3E1NYJ1</accession>
<reference evidence="2 3" key="1">
    <citation type="submission" date="2018-08" db="EMBL/GenBank/DDBJ databases">
        <title>Chitinophaga sp. K20C18050901, a novel bacterium isolated from forest soil.</title>
        <authorList>
            <person name="Wang C."/>
        </authorList>
    </citation>
    <scope>NUCLEOTIDE SEQUENCE [LARGE SCALE GENOMIC DNA]</scope>
    <source>
        <strain evidence="2 3">K20C18050901</strain>
    </source>
</reference>
<feature type="transmembrane region" description="Helical" evidence="1">
    <location>
        <begin position="12"/>
        <end position="30"/>
    </location>
</feature>
<dbReference type="Proteomes" id="UP000261174">
    <property type="component" value="Unassembled WGS sequence"/>
</dbReference>